<proteinExistence type="inferred from homology"/>
<dbReference type="InterPro" id="IPR045545">
    <property type="entry name" value="PHYIP/PHIPL_C"/>
</dbReference>
<reference evidence="4" key="1">
    <citation type="submission" date="2020-12" db="UniProtKB">
        <authorList>
            <consortium name="WormBaseParasite"/>
        </authorList>
    </citation>
    <scope>IDENTIFICATION</scope>
    <source>
        <strain evidence="4">MHco3</strain>
    </source>
</reference>
<feature type="domain" description="Phytanoyl-CoA hydroxylase-interacting protein-like C-terminal" evidence="2">
    <location>
        <begin position="202"/>
        <end position="386"/>
    </location>
</feature>
<evidence type="ECO:0000313" key="3">
    <source>
        <dbReference type="Proteomes" id="UP000025227"/>
    </source>
</evidence>
<dbReference type="InterPro" id="IPR036116">
    <property type="entry name" value="FN3_sf"/>
</dbReference>
<dbReference type="WBParaSite" id="HCON_00017470-00001">
    <property type="protein sequence ID" value="HCON_00017470-00001"/>
    <property type="gene ID" value="HCON_00017470"/>
</dbReference>
<dbReference type="PANTHER" id="PTHR15698">
    <property type="entry name" value="PROTEIN CBG15099"/>
    <property type="match status" value="1"/>
</dbReference>
<sequence length="562" mass="64728">MDWGPDTWRPYGQWANEGPVRNTTWRGRLDGLRSSFLNSRSGFELHRSSYHPHPYGRPVFFNQQSFVTPHAERSHHRPSWPEFRDARSTAARGLFADFSENTPPNPLTLTCEISAQKVDISWKPPTHQKGIRYLLECTDKESGRKWVFDQSYTQTQRELKTTPGNTYCIRLQCESLTDNRVIAAVYKEIKAVFSYDEMVRMYHKCVNFVGTKMQPFEVLYRCKPREYWDEIHHFHDGLMEKYMKDNNGQPANRINGIISGLFFSARVYADGSLPTQSPFGNVRMLVPPGALLDPTINNFYFADFYCNYYTHYVTVVICRKGSETDNYCYMKLHQMDPEDNPFLTVTVPRHPHYAPTYCVNSGVWVEIYYTEDIPLWLGRFDSIQTTGAGTSKIGGLPNNKHCERCNLYPIPYPDEVNAENKESNEDNLDVADITVAEDPLNSTFRVLINQNKSDLTEDWEDVIEVICGMVDQVCEVHKEDQTKDPIAASDAVIDATFLTMNRELEKCHDLMVQKAANFLKEVVENIRAKRSVLEQSIRHLGVLQKLQRPALPTDGVSRRAIL</sequence>
<dbReference type="InterPro" id="IPR003961">
    <property type="entry name" value="FN3_dom"/>
</dbReference>
<dbReference type="GO" id="GO:0005737">
    <property type="term" value="C:cytoplasm"/>
    <property type="evidence" value="ECO:0007669"/>
    <property type="project" value="TreeGrafter"/>
</dbReference>
<dbReference type="OrthoDB" id="6101761at2759"/>
<accession>A0A7I5E5X3</accession>
<dbReference type="InterPro" id="IPR013783">
    <property type="entry name" value="Ig-like_fold"/>
</dbReference>
<dbReference type="Gene3D" id="2.60.40.10">
    <property type="entry name" value="Immunoglobulins"/>
    <property type="match status" value="1"/>
</dbReference>
<comment type="similarity">
    <text evidence="1">Belongs to the PHYHIP family.</text>
</comment>
<keyword evidence="3" id="KW-1185">Reference proteome</keyword>
<evidence type="ECO:0000259" key="2">
    <source>
        <dbReference type="Pfam" id="PF19281"/>
    </source>
</evidence>
<evidence type="ECO:0000256" key="1">
    <source>
        <dbReference type="ARBA" id="ARBA00007962"/>
    </source>
</evidence>
<organism evidence="3 4">
    <name type="scientific">Haemonchus contortus</name>
    <name type="common">Barber pole worm</name>
    <dbReference type="NCBI Taxonomy" id="6289"/>
    <lineage>
        <taxon>Eukaryota</taxon>
        <taxon>Metazoa</taxon>
        <taxon>Ecdysozoa</taxon>
        <taxon>Nematoda</taxon>
        <taxon>Chromadorea</taxon>
        <taxon>Rhabditida</taxon>
        <taxon>Rhabditina</taxon>
        <taxon>Rhabditomorpha</taxon>
        <taxon>Strongyloidea</taxon>
        <taxon>Trichostrongylidae</taxon>
        <taxon>Haemonchus</taxon>
    </lineage>
</organism>
<name>A0A7I5E5X3_HAECO</name>
<dbReference type="Proteomes" id="UP000025227">
    <property type="component" value="Unplaced"/>
</dbReference>
<dbReference type="SUPFAM" id="SSF49265">
    <property type="entry name" value="Fibronectin type III"/>
    <property type="match status" value="1"/>
</dbReference>
<dbReference type="AlphaFoldDB" id="A0A7I5E5X3"/>
<dbReference type="Pfam" id="PF19281">
    <property type="entry name" value="PHYHIP_C"/>
    <property type="match status" value="1"/>
</dbReference>
<dbReference type="CDD" id="cd00063">
    <property type="entry name" value="FN3"/>
    <property type="match status" value="1"/>
</dbReference>
<protein>
    <submittedName>
        <fullName evidence="4">PHYHIP_C domain-containing protein</fullName>
    </submittedName>
</protein>
<dbReference type="InterPro" id="IPR042868">
    <property type="entry name" value="PHYHIP/PHYHIPL"/>
</dbReference>
<dbReference type="OMA" id="YITHYVT"/>
<evidence type="ECO:0000313" key="4">
    <source>
        <dbReference type="WBParaSite" id="HCON_00017470-00001"/>
    </source>
</evidence>
<dbReference type="PANTHER" id="PTHR15698:SF4">
    <property type="entry name" value="PHYTANOYL-COA HYDROXYLASE-INTERACTING PROTEIN-LIKE C-TERMINAL DOMAIN-CONTAINING PROTEIN"/>
    <property type="match status" value="1"/>
</dbReference>